<dbReference type="AlphaFoldDB" id="A0AA88IMS3"/>
<feature type="region of interest" description="Disordered" evidence="1">
    <location>
        <begin position="1"/>
        <end position="22"/>
    </location>
</feature>
<reference evidence="2" key="1">
    <citation type="submission" date="2023-07" db="EMBL/GenBank/DDBJ databases">
        <title>Chromosome-level Genome Assembly of Striped Snakehead (Channa striata).</title>
        <authorList>
            <person name="Liu H."/>
        </authorList>
    </citation>
    <scope>NUCLEOTIDE SEQUENCE</scope>
    <source>
        <strain evidence="2">Gz</strain>
        <tissue evidence="2">Muscle</tissue>
    </source>
</reference>
<keyword evidence="3" id="KW-1185">Reference proteome</keyword>
<feature type="region of interest" description="Disordered" evidence="1">
    <location>
        <begin position="586"/>
        <end position="623"/>
    </location>
</feature>
<dbReference type="EMBL" id="JAUPFM010000021">
    <property type="protein sequence ID" value="KAK2816935.1"/>
    <property type="molecule type" value="Genomic_DNA"/>
</dbReference>
<proteinExistence type="predicted"/>
<comment type="caution">
    <text evidence="2">The sequence shown here is derived from an EMBL/GenBank/DDBJ whole genome shotgun (WGS) entry which is preliminary data.</text>
</comment>
<feature type="compositionally biased region" description="Low complexity" evidence="1">
    <location>
        <begin position="71"/>
        <end position="80"/>
    </location>
</feature>
<dbReference type="Proteomes" id="UP001187415">
    <property type="component" value="Unassembled WGS sequence"/>
</dbReference>
<evidence type="ECO:0000313" key="2">
    <source>
        <dbReference type="EMBL" id="KAK2816935.1"/>
    </source>
</evidence>
<evidence type="ECO:0000256" key="1">
    <source>
        <dbReference type="SAM" id="MobiDB-lite"/>
    </source>
</evidence>
<feature type="compositionally biased region" description="Low complexity" evidence="1">
    <location>
        <begin position="121"/>
        <end position="135"/>
    </location>
</feature>
<feature type="compositionally biased region" description="Polar residues" evidence="1">
    <location>
        <begin position="96"/>
        <end position="111"/>
    </location>
</feature>
<accession>A0AA88IMS3</accession>
<protein>
    <submittedName>
        <fullName evidence="2">Uncharacterized protein</fullName>
    </submittedName>
</protein>
<sequence length="713" mass="78565">MPEVAVSSRQTKEHPSVCLPPPFPLSSPVIKKKAIQIPSFDEKGLVYDKHNTKQTSTDSSRSFIPICSFKTSSQSSWSRSCQHGERASTLPRTKPKTYNSPTVSAKSSTSMCPAPKPNSSPTPSTLTPKPSDSLPASQLTALSLLLPQPKPSVSPTLIVPTPRLSPSPTSLCQGIGSDGQGAKHPSPVAKERRAKSITISNAQSEPKQSFSSESKHDILNQEALLDFTHPALRSSRPMMSGESGRDTYYKSQKQAATKAPPCFLQEKSKNENTSQHKQQSPQMNLDFIAIPKPKSDIKQQLEFLPSGATGKQKSLTEPEGIKSINVVHRESHSMFDELATEPSFSLQRKYSDYPQKRHHAQTAGFASSHQSEHVYAKRSAALPITPKIAFSSEPLCVSQSTASPNIKTRRRQFELNNQKKVDAGFLSASILRGPQEENSSQTGASRNIQSLQKHRVWMEAQSQSAQMDVLSSEAQSGCLSKDYSCKSRDIDQKVAASQCGHRLNRLKTCLVAPQTQEDSRPASVECTTSHTESSQKPEPQSQKYPLDLRQSPGQTKIHKEVKLSDTALNKKDIFAPPDRCVLPAEPLESPSQKSWSPSVARHPFNTNRSGIISKGVLPSEPQHSRYQRPEETTALLQPHYSSADRAFILEEPEDPYYVTMYYPGSVYVGVGTQTRGWSKRIAEGFKMPLLISGVTDTLRREVAALVSRLCQRD</sequence>
<organism evidence="2 3">
    <name type="scientific">Channa striata</name>
    <name type="common">Snakehead murrel</name>
    <name type="synonym">Ophicephalus striatus</name>
    <dbReference type="NCBI Taxonomy" id="64152"/>
    <lineage>
        <taxon>Eukaryota</taxon>
        <taxon>Metazoa</taxon>
        <taxon>Chordata</taxon>
        <taxon>Craniata</taxon>
        <taxon>Vertebrata</taxon>
        <taxon>Euteleostomi</taxon>
        <taxon>Actinopterygii</taxon>
        <taxon>Neopterygii</taxon>
        <taxon>Teleostei</taxon>
        <taxon>Neoteleostei</taxon>
        <taxon>Acanthomorphata</taxon>
        <taxon>Anabantaria</taxon>
        <taxon>Anabantiformes</taxon>
        <taxon>Channoidei</taxon>
        <taxon>Channidae</taxon>
        <taxon>Channa</taxon>
    </lineage>
</organism>
<evidence type="ECO:0000313" key="3">
    <source>
        <dbReference type="Proteomes" id="UP001187415"/>
    </source>
</evidence>
<feature type="region of interest" description="Disordered" evidence="1">
    <location>
        <begin position="517"/>
        <end position="561"/>
    </location>
</feature>
<feature type="region of interest" description="Disordered" evidence="1">
    <location>
        <begin position="71"/>
        <end position="135"/>
    </location>
</feature>
<feature type="region of interest" description="Disordered" evidence="1">
    <location>
        <begin position="228"/>
        <end position="258"/>
    </location>
</feature>
<gene>
    <name evidence="2" type="ORF">Q5P01_025126</name>
</gene>
<feature type="compositionally biased region" description="Polar residues" evidence="1">
    <location>
        <begin position="525"/>
        <end position="543"/>
    </location>
</feature>
<name>A0AA88IMS3_CHASR</name>